<dbReference type="RefSeq" id="WP_104957122.1">
    <property type="nucleotide sequence ID" value="NZ_CP026377.1"/>
</dbReference>
<feature type="domain" description="GGDEF" evidence="5">
    <location>
        <begin position="250"/>
        <end position="377"/>
    </location>
</feature>
<feature type="transmembrane region" description="Helical" evidence="4">
    <location>
        <begin position="6"/>
        <end position="28"/>
    </location>
</feature>
<keyword evidence="4" id="KW-0812">Transmembrane</keyword>
<proteinExistence type="predicted"/>
<dbReference type="CDD" id="cd01949">
    <property type="entry name" value="GGDEF"/>
    <property type="match status" value="1"/>
</dbReference>
<dbReference type="Gene3D" id="3.30.70.270">
    <property type="match status" value="1"/>
</dbReference>
<feature type="transmembrane region" description="Helical" evidence="4">
    <location>
        <begin position="93"/>
        <end position="113"/>
    </location>
</feature>
<dbReference type="GO" id="GO:0005886">
    <property type="term" value="C:plasma membrane"/>
    <property type="evidence" value="ECO:0007669"/>
    <property type="project" value="TreeGrafter"/>
</dbReference>
<dbReference type="InterPro" id="IPR029787">
    <property type="entry name" value="Nucleotide_cyclase"/>
</dbReference>
<dbReference type="EC" id="2.7.7.65" evidence="2"/>
<dbReference type="SMART" id="SM00267">
    <property type="entry name" value="GGDEF"/>
    <property type="match status" value="1"/>
</dbReference>
<feature type="transmembrane region" description="Helical" evidence="4">
    <location>
        <begin position="185"/>
        <end position="208"/>
    </location>
</feature>
<dbReference type="Pfam" id="PF00990">
    <property type="entry name" value="GGDEF"/>
    <property type="match status" value="1"/>
</dbReference>
<reference evidence="6 7" key="1">
    <citation type="submission" date="2018-01" db="EMBL/GenBank/DDBJ databases">
        <title>Complete and assembled Genome of Pantoea gaviniae DSM22758T.</title>
        <authorList>
            <person name="Stevens M.J.A."/>
            <person name="Zurfluh K."/>
            <person name="Stephan R."/>
        </authorList>
    </citation>
    <scope>NUCLEOTIDE SEQUENCE [LARGE SCALE GENOMIC DNA]</scope>
    <source>
        <strain evidence="6 7">DSM 22758</strain>
    </source>
</reference>
<dbReference type="AlphaFoldDB" id="A0A1X1E8H6"/>
<sequence length="390" mass="43330">MALDVYTLFICELYVLGFLSIIMLFAWSGAQYDRVLGYTAVAIMATMAAVWLSSLRSEGQQFLPIAVGNTLVMLAYGMLLCAFRVFAGRRPGVSWLFGALIWALLCCFPSFYYSMPKRIMVSCVLCISYTAALIIMLARSRAYLQMTFWPAQLLLWIHLGFHLTRMCFDGGTTSHNHGAIGGTAFSGYVILESILFVIGLTLTILAMVNERTQIRYKQASLRDPLTGVWNRRALFAQAKIAEKNARQQRAMLTAMVFDLDNFKSINDRFGHSQGDRVLLDFCRIVKKILPAECTFSRLGGEEFAALFNGSVQEAQAMCEEIRLLAMISRPDNIEYTVSVGIAAGHAPHTFSSLMMAADEALYQAKAGGRNRTEMIAPAPLPAAPERERLA</sequence>
<gene>
    <name evidence="6" type="ORF">C2E15_09340</name>
</gene>
<evidence type="ECO:0000313" key="6">
    <source>
        <dbReference type="EMBL" id="AUX93259.1"/>
    </source>
</evidence>
<dbReference type="NCBIfam" id="TIGR00254">
    <property type="entry name" value="GGDEF"/>
    <property type="match status" value="1"/>
</dbReference>
<dbReference type="PROSITE" id="PS50887">
    <property type="entry name" value="GGDEF"/>
    <property type="match status" value="1"/>
</dbReference>
<name>A0A1X1E8H6_9GAMM</name>
<dbReference type="GO" id="GO:0043709">
    <property type="term" value="P:cell adhesion involved in single-species biofilm formation"/>
    <property type="evidence" value="ECO:0007669"/>
    <property type="project" value="TreeGrafter"/>
</dbReference>
<evidence type="ECO:0000259" key="5">
    <source>
        <dbReference type="PROSITE" id="PS50887"/>
    </source>
</evidence>
<evidence type="ECO:0000256" key="1">
    <source>
        <dbReference type="ARBA" id="ARBA00004665"/>
    </source>
</evidence>
<dbReference type="GO" id="GO:1902201">
    <property type="term" value="P:negative regulation of bacterial-type flagellum-dependent cell motility"/>
    <property type="evidence" value="ECO:0007669"/>
    <property type="project" value="TreeGrafter"/>
</dbReference>
<evidence type="ECO:0000256" key="3">
    <source>
        <dbReference type="ARBA" id="ARBA00034247"/>
    </source>
</evidence>
<comment type="catalytic activity">
    <reaction evidence="3">
        <text>2 GTP = 3',3'-c-di-GMP + 2 diphosphate</text>
        <dbReference type="Rhea" id="RHEA:24898"/>
        <dbReference type="ChEBI" id="CHEBI:33019"/>
        <dbReference type="ChEBI" id="CHEBI:37565"/>
        <dbReference type="ChEBI" id="CHEBI:58805"/>
        <dbReference type="EC" id="2.7.7.65"/>
    </reaction>
</comment>
<feature type="transmembrane region" description="Helical" evidence="4">
    <location>
        <begin position="65"/>
        <end position="86"/>
    </location>
</feature>
<dbReference type="InterPro" id="IPR000160">
    <property type="entry name" value="GGDEF_dom"/>
</dbReference>
<dbReference type="KEGG" id="pgz:C2E15_09340"/>
<dbReference type="GO" id="GO:0052621">
    <property type="term" value="F:diguanylate cyclase activity"/>
    <property type="evidence" value="ECO:0007669"/>
    <property type="project" value="UniProtKB-EC"/>
</dbReference>
<evidence type="ECO:0000256" key="2">
    <source>
        <dbReference type="ARBA" id="ARBA00012528"/>
    </source>
</evidence>
<keyword evidence="4" id="KW-1133">Transmembrane helix</keyword>
<dbReference type="Proteomes" id="UP000238365">
    <property type="component" value="Chromosome"/>
</dbReference>
<keyword evidence="7" id="KW-1185">Reference proteome</keyword>
<accession>A0A1X1E8H6</accession>
<dbReference type="PANTHER" id="PTHR45138:SF9">
    <property type="entry name" value="DIGUANYLATE CYCLASE DGCM-RELATED"/>
    <property type="match status" value="1"/>
</dbReference>
<dbReference type="PANTHER" id="PTHR45138">
    <property type="entry name" value="REGULATORY COMPONENTS OF SENSORY TRANSDUCTION SYSTEM"/>
    <property type="match status" value="1"/>
</dbReference>
<feature type="transmembrane region" description="Helical" evidence="4">
    <location>
        <begin position="119"/>
        <end position="138"/>
    </location>
</feature>
<dbReference type="SUPFAM" id="SSF55073">
    <property type="entry name" value="Nucleotide cyclase"/>
    <property type="match status" value="1"/>
</dbReference>
<comment type="pathway">
    <text evidence="1">Purine metabolism; 3',5'-cyclic di-GMP biosynthesis.</text>
</comment>
<organism evidence="6 7">
    <name type="scientific">Mixta gaviniae</name>
    <dbReference type="NCBI Taxonomy" id="665914"/>
    <lineage>
        <taxon>Bacteria</taxon>
        <taxon>Pseudomonadati</taxon>
        <taxon>Pseudomonadota</taxon>
        <taxon>Gammaproteobacteria</taxon>
        <taxon>Enterobacterales</taxon>
        <taxon>Erwiniaceae</taxon>
        <taxon>Mixta</taxon>
    </lineage>
</organism>
<dbReference type="InterPro" id="IPR050469">
    <property type="entry name" value="Diguanylate_Cyclase"/>
</dbReference>
<evidence type="ECO:0000313" key="7">
    <source>
        <dbReference type="Proteomes" id="UP000238365"/>
    </source>
</evidence>
<protein>
    <recommendedName>
        <fullName evidence="2">diguanylate cyclase</fullName>
        <ecNumber evidence="2">2.7.7.65</ecNumber>
    </recommendedName>
</protein>
<dbReference type="InterPro" id="IPR043128">
    <property type="entry name" value="Rev_trsase/Diguanyl_cyclase"/>
</dbReference>
<feature type="transmembrane region" description="Helical" evidence="4">
    <location>
        <begin position="35"/>
        <end position="53"/>
    </location>
</feature>
<dbReference type="OrthoDB" id="9812260at2"/>
<evidence type="ECO:0000256" key="4">
    <source>
        <dbReference type="SAM" id="Phobius"/>
    </source>
</evidence>
<dbReference type="EMBL" id="CP026377">
    <property type="protein sequence ID" value="AUX93259.1"/>
    <property type="molecule type" value="Genomic_DNA"/>
</dbReference>
<feature type="transmembrane region" description="Helical" evidence="4">
    <location>
        <begin position="147"/>
        <end position="165"/>
    </location>
</feature>
<keyword evidence="4" id="KW-0472">Membrane</keyword>